<keyword evidence="2" id="KW-0418">Kinase</keyword>
<dbReference type="InterPro" id="IPR011009">
    <property type="entry name" value="Kinase-like_dom_sf"/>
</dbReference>
<dbReference type="Proteomes" id="UP001620262">
    <property type="component" value="Unassembled WGS sequence"/>
</dbReference>
<gene>
    <name evidence="2" type="ORF">ACI2JU_20845</name>
</gene>
<organism evidence="2 3">
    <name type="scientific">Pseudoalteromonas rhizosphaerae</name>
    <dbReference type="NCBI Taxonomy" id="2518973"/>
    <lineage>
        <taxon>Bacteria</taxon>
        <taxon>Pseudomonadati</taxon>
        <taxon>Pseudomonadota</taxon>
        <taxon>Gammaproteobacteria</taxon>
        <taxon>Alteromonadales</taxon>
        <taxon>Pseudoalteromonadaceae</taxon>
        <taxon>Pseudoalteromonas</taxon>
    </lineage>
</organism>
<evidence type="ECO:0000313" key="3">
    <source>
        <dbReference type="Proteomes" id="UP001620262"/>
    </source>
</evidence>
<dbReference type="EMBL" id="JBJDOT010000042">
    <property type="protein sequence ID" value="MFK3866300.1"/>
    <property type="molecule type" value="Genomic_DNA"/>
</dbReference>
<dbReference type="PROSITE" id="PS50011">
    <property type="entry name" value="PROTEIN_KINASE_DOM"/>
    <property type="match status" value="1"/>
</dbReference>
<comment type="caution">
    <text evidence="2">The sequence shown here is derived from an EMBL/GenBank/DDBJ whole genome shotgun (WGS) entry which is preliminary data.</text>
</comment>
<evidence type="ECO:0000259" key="1">
    <source>
        <dbReference type="PROSITE" id="PS50011"/>
    </source>
</evidence>
<dbReference type="GO" id="GO:0016301">
    <property type="term" value="F:kinase activity"/>
    <property type="evidence" value="ECO:0007669"/>
    <property type="project" value="UniProtKB-KW"/>
</dbReference>
<evidence type="ECO:0000313" key="2">
    <source>
        <dbReference type="EMBL" id="MFK3866300.1"/>
    </source>
</evidence>
<keyword evidence="2" id="KW-0808">Transferase</keyword>
<dbReference type="RefSeq" id="WP_404676401.1">
    <property type="nucleotide sequence ID" value="NZ_JBJDOT010000042.1"/>
</dbReference>
<keyword evidence="3" id="KW-1185">Reference proteome</keyword>
<dbReference type="InterPro" id="IPR000719">
    <property type="entry name" value="Prot_kinase_dom"/>
</dbReference>
<dbReference type="SUPFAM" id="SSF56112">
    <property type="entry name" value="Protein kinase-like (PK-like)"/>
    <property type="match status" value="1"/>
</dbReference>
<proteinExistence type="predicted"/>
<sequence length="358" mass="41864">MENTKEFLEQLNLLNIDGFQFYKELGGGSALTSLYVRGGEKVVFKFLISPRNRIEIERFKLEYSVLEKNRANSFRTRKGFELDDRAFIGPETSYPLPVIKFPLTCSLSEKVFYFAYSYEDGQLLSQIDTSNYDIEKKIFLLYRLASGLSYFNQTGYSHRDLHPENILLLDGYNMPDSERYGSINDPRIKFLDMGNCQRTNLEHDWIHRINRNVDEDAVFQDNNRRILASFVSMPPDFLEKGEETKHYDTWSFGVYAYKLLFEEMPLEVKQIGDITTLRNERIFSDNYKANLNSVPLGLKLILNHLLSPNGDQRPSIDAIVRLLSWLVDRKEQFQDRTFICRVIHEGGFDPDYDPRDDT</sequence>
<dbReference type="PANTHER" id="PTHR44167">
    <property type="entry name" value="OVARIAN-SPECIFIC SERINE/THREONINE-PROTEIN KINASE LOK-RELATED"/>
    <property type="match status" value="1"/>
</dbReference>
<accession>A0ABW8L676</accession>
<reference evidence="2 3" key="1">
    <citation type="submission" date="2024-11" db="EMBL/GenBank/DDBJ databases">
        <title>The Natural Products Discovery Center: Release of the First 8490 Sequenced Strains for Exploring Actinobacteria Biosynthetic Diversity.</title>
        <authorList>
            <person name="Kalkreuter E."/>
            <person name="Kautsar S.A."/>
            <person name="Yang D."/>
            <person name="Bader C.D."/>
            <person name="Teijaro C.N."/>
            <person name="Fluegel L."/>
            <person name="Davis C.M."/>
            <person name="Simpson J.R."/>
            <person name="Lauterbach L."/>
            <person name="Steele A.D."/>
            <person name="Gui C."/>
            <person name="Meng S."/>
            <person name="Li G."/>
            <person name="Viehrig K."/>
            <person name="Ye F."/>
            <person name="Su P."/>
            <person name="Kiefer A.F."/>
            <person name="Nichols A."/>
            <person name="Cepeda A.J."/>
            <person name="Yan W."/>
            <person name="Fan B."/>
            <person name="Jiang Y."/>
            <person name="Adhikari A."/>
            <person name="Zheng C.-J."/>
            <person name="Schuster L."/>
            <person name="Cowan T.M."/>
            <person name="Smanski M.J."/>
            <person name="Chevrette M.G."/>
            <person name="De Carvalho L.P.S."/>
            <person name="Shen B."/>
        </authorList>
    </citation>
    <scope>NUCLEOTIDE SEQUENCE [LARGE SCALE GENOMIC DNA]</scope>
    <source>
        <strain evidence="2 3">NPDC078403</strain>
    </source>
</reference>
<dbReference type="Pfam" id="PF00069">
    <property type="entry name" value="Pkinase"/>
    <property type="match status" value="1"/>
</dbReference>
<name>A0ABW8L676_9GAMM</name>
<dbReference type="PANTHER" id="PTHR44167:SF24">
    <property type="entry name" value="SERINE_THREONINE-PROTEIN KINASE CHK2"/>
    <property type="match status" value="1"/>
</dbReference>
<dbReference type="SMART" id="SM00220">
    <property type="entry name" value="S_TKc"/>
    <property type="match status" value="1"/>
</dbReference>
<protein>
    <submittedName>
        <fullName evidence="2">Protein kinase</fullName>
    </submittedName>
</protein>
<dbReference type="Gene3D" id="1.10.510.10">
    <property type="entry name" value="Transferase(Phosphotransferase) domain 1"/>
    <property type="match status" value="1"/>
</dbReference>
<feature type="domain" description="Protein kinase" evidence="1">
    <location>
        <begin position="19"/>
        <end position="326"/>
    </location>
</feature>